<proteinExistence type="inferred from homology"/>
<comment type="caution">
    <text evidence="10">The sequence shown here is derived from an EMBL/GenBank/DDBJ whole genome shotgun (WGS) entry which is preliminary data.</text>
</comment>
<dbReference type="PATRIC" id="fig|1703779.3.peg.1538"/>
<feature type="binding site" evidence="7">
    <location>
        <position position="263"/>
    </location>
    <ligand>
        <name>[4Fe-4S] cluster</name>
        <dbReference type="ChEBI" id="CHEBI:49883"/>
    </ligand>
</feature>
<accession>A0A0S8FSP2</accession>
<dbReference type="InterPro" id="IPR004588">
    <property type="entry name" value="IspG_bac-typ"/>
</dbReference>
<dbReference type="GO" id="GO:0005506">
    <property type="term" value="F:iron ion binding"/>
    <property type="evidence" value="ECO:0007669"/>
    <property type="project" value="InterPro"/>
</dbReference>
<dbReference type="InterPro" id="IPR016425">
    <property type="entry name" value="IspG_bac"/>
</dbReference>
<dbReference type="GO" id="GO:0051539">
    <property type="term" value="F:4 iron, 4 sulfur cluster binding"/>
    <property type="evidence" value="ECO:0007669"/>
    <property type="project" value="UniProtKB-UniRule"/>
</dbReference>
<keyword evidence="3 7" id="KW-0560">Oxidoreductase</keyword>
<keyword evidence="5 7" id="KW-0411">Iron-sulfur</keyword>
<dbReference type="SUPFAM" id="SSF56014">
    <property type="entry name" value="Nitrite and sulphite reductase 4Fe-4S domain-like"/>
    <property type="match status" value="1"/>
</dbReference>
<evidence type="ECO:0000259" key="8">
    <source>
        <dbReference type="Pfam" id="PF04551"/>
    </source>
</evidence>
<dbReference type="GO" id="GO:0046429">
    <property type="term" value="F:4-hydroxy-3-methylbut-2-en-1-yl diphosphate synthase activity (ferredoxin)"/>
    <property type="evidence" value="ECO:0007669"/>
    <property type="project" value="UniProtKB-UniRule"/>
</dbReference>
<evidence type="ECO:0000313" key="10">
    <source>
        <dbReference type="EMBL" id="KPK63747.1"/>
    </source>
</evidence>
<dbReference type="PANTHER" id="PTHR30454:SF0">
    <property type="entry name" value="4-HYDROXY-3-METHYLBUT-2-EN-1-YL DIPHOSPHATE SYNTHASE (FERREDOXIN), CHLOROPLASTIC"/>
    <property type="match status" value="1"/>
</dbReference>
<dbReference type="GO" id="GO:0016114">
    <property type="term" value="P:terpenoid biosynthetic process"/>
    <property type="evidence" value="ECO:0007669"/>
    <property type="project" value="InterPro"/>
</dbReference>
<dbReference type="InterPro" id="IPR045854">
    <property type="entry name" value="NO2/SO3_Rdtase_4Fe4S_sf"/>
</dbReference>
<dbReference type="EMBL" id="LJUJ01000009">
    <property type="protein sequence ID" value="KPK63747.1"/>
    <property type="molecule type" value="Genomic_DNA"/>
</dbReference>
<dbReference type="NCBIfam" id="NF001540">
    <property type="entry name" value="PRK00366.1"/>
    <property type="match status" value="1"/>
</dbReference>
<feature type="domain" description="IspG TIM-barrel" evidence="8">
    <location>
        <begin position="6"/>
        <end position="244"/>
    </location>
</feature>
<comment type="function">
    <text evidence="7">Converts 2C-methyl-D-erythritol 2,4-cyclodiphosphate (ME-2,4cPP) into 1-hydroxy-2-methyl-2-(E)-butenyl 4-diphosphate.</text>
</comment>
<organism evidence="10 11">
    <name type="scientific">candidate division WOR_3 bacterium SM23_42</name>
    <dbReference type="NCBI Taxonomy" id="1703779"/>
    <lineage>
        <taxon>Bacteria</taxon>
        <taxon>Bacteria division WOR-3</taxon>
    </lineage>
</organism>
<dbReference type="UniPathway" id="UPA00056">
    <property type="reaction ID" value="UER00096"/>
</dbReference>
<evidence type="ECO:0000256" key="4">
    <source>
        <dbReference type="ARBA" id="ARBA00023004"/>
    </source>
</evidence>
<keyword evidence="6 7" id="KW-0414">Isoprene biosynthesis</keyword>
<feature type="binding site" evidence="7">
    <location>
        <position position="298"/>
    </location>
    <ligand>
        <name>[4Fe-4S] cluster</name>
        <dbReference type="ChEBI" id="CHEBI:49883"/>
    </ligand>
</feature>
<evidence type="ECO:0000256" key="5">
    <source>
        <dbReference type="ARBA" id="ARBA00023014"/>
    </source>
</evidence>
<feature type="domain" description="IspG C-terminal" evidence="9">
    <location>
        <begin position="260"/>
        <end position="346"/>
    </location>
</feature>
<name>A0A0S8FSP2_UNCW3</name>
<dbReference type="InterPro" id="IPR058579">
    <property type="entry name" value="IspG_C"/>
</dbReference>
<evidence type="ECO:0000256" key="7">
    <source>
        <dbReference type="HAMAP-Rule" id="MF_00159"/>
    </source>
</evidence>
<keyword evidence="4 7" id="KW-0408">Iron</keyword>
<evidence type="ECO:0000256" key="2">
    <source>
        <dbReference type="ARBA" id="ARBA00022723"/>
    </source>
</evidence>
<dbReference type="Proteomes" id="UP000051373">
    <property type="component" value="Unassembled WGS sequence"/>
</dbReference>
<keyword evidence="1 7" id="KW-0004">4Fe-4S</keyword>
<dbReference type="GO" id="GO:0141197">
    <property type="term" value="F:4-hydroxy-3-methylbut-2-enyl-diphosphate synthase activity (flavodoxin)"/>
    <property type="evidence" value="ECO:0007669"/>
    <property type="project" value="UniProtKB-EC"/>
</dbReference>
<dbReference type="NCBIfam" id="TIGR00612">
    <property type="entry name" value="ispG_gcpE"/>
    <property type="match status" value="1"/>
</dbReference>
<feature type="binding site" evidence="7">
    <location>
        <position position="305"/>
    </location>
    <ligand>
        <name>[4Fe-4S] cluster</name>
        <dbReference type="ChEBI" id="CHEBI:49883"/>
    </ligand>
</feature>
<evidence type="ECO:0000256" key="6">
    <source>
        <dbReference type="ARBA" id="ARBA00023229"/>
    </source>
</evidence>
<sequence>MRRKKRVVRIGSVSIGGHHAIAVQSMTKTKTSDVKSTLAQIRRLERAGCELVRCAVANKDDAAALSQLCRFAKIPVIADIHFDYRLALAAIDAGVAKIRINPGNIGDEWKVERLIERARDKNVPVRIGINSGSLPKAIIEKHGHPTVPAIVETIERALSIFKKNSFTNIVLSAKCVDVQDTIETYELLDKRFEYPLHVGITEAGLPFQGSIKSAVGIGVLLHQGIGDTIRVSLTADPVQEVAAAYNILSALGLRKHGPVLISCPTCGRCEVNIVRIARAVDKRLRKYKTFMKVAVMGCVVNGPGEAREADFGIACGKDTGAIFAKGKEIKRVREKKIIDTLFEVIDENINNR</sequence>
<dbReference type="InterPro" id="IPR058578">
    <property type="entry name" value="IspG_TIM"/>
</dbReference>
<comment type="pathway">
    <text evidence="7">Isoprenoid biosynthesis; isopentenyl diphosphate biosynthesis via DXP pathway; isopentenyl diphosphate from 1-deoxy-D-xylulose 5-phosphate: step 5/6.</text>
</comment>
<dbReference type="GO" id="GO:0019288">
    <property type="term" value="P:isopentenyl diphosphate biosynthetic process, methylerythritol 4-phosphate pathway"/>
    <property type="evidence" value="ECO:0007669"/>
    <property type="project" value="UniProtKB-UniRule"/>
</dbReference>
<dbReference type="InterPro" id="IPR011005">
    <property type="entry name" value="Dihydropteroate_synth-like_sf"/>
</dbReference>
<dbReference type="Gene3D" id="3.20.20.20">
    <property type="entry name" value="Dihydropteroate synthase-like"/>
    <property type="match status" value="1"/>
</dbReference>
<dbReference type="STRING" id="1703779.AMJ83_06020"/>
<evidence type="ECO:0000259" key="9">
    <source>
        <dbReference type="Pfam" id="PF26540"/>
    </source>
</evidence>
<comment type="cofactor">
    <cofactor evidence="7">
        <name>[4Fe-4S] cluster</name>
        <dbReference type="ChEBI" id="CHEBI:49883"/>
    </cofactor>
    <text evidence="7">Binds 1 [4Fe-4S] cluster.</text>
</comment>
<dbReference type="Pfam" id="PF04551">
    <property type="entry name" value="GcpE"/>
    <property type="match status" value="1"/>
</dbReference>
<dbReference type="Pfam" id="PF26540">
    <property type="entry name" value="GcpE_C"/>
    <property type="match status" value="1"/>
</dbReference>
<reference evidence="10 11" key="1">
    <citation type="journal article" date="2015" name="Microbiome">
        <title>Genomic resolution of linkages in carbon, nitrogen, and sulfur cycling among widespread estuary sediment bacteria.</title>
        <authorList>
            <person name="Baker B.J."/>
            <person name="Lazar C.S."/>
            <person name="Teske A.P."/>
            <person name="Dick G.J."/>
        </authorList>
    </citation>
    <scope>NUCLEOTIDE SEQUENCE [LARGE SCALE GENOMIC DNA]</scope>
    <source>
        <strain evidence="10">SM23_42</strain>
    </source>
</reference>
<dbReference type="FunFam" id="3.20.20.20:FF:000001">
    <property type="entry name" value="4-hydroxy-3-methylbut-2-en-1-yl diphosphate synthase (flavodoxin)"/>
    <property type="match status" value="1"/>
</dbReference>
<comment type="similarity">
    <text evidence="7">Belongs to the IspG family.</text>
</comment>
<evidence type="ECO:0000256" key="1">
    <source>
        <dbReference type="ARBA" id="ARBA00022485"/>
    </source>
</evidence>
<evidence type="ECO:0000256" key="3">
    <source>
        <dbReference type="ARBA" id="ARBA00023002"/>
    </source>
</evidence>
<dbReference type="PANTHER" id="PTHR30454">
    <property type="entry name" value="4-HYDROXY-3-METHYLBUT-2-EN-1-YL DIPHOSPHATE SYNTHASE"/>
    <property type="match status" value="1"/>
</dbReference>
<dbReference type="PIRSF" id="PIRSF004640">
    <property type="entry name" value="IspG"/>
    <property type="match status" value="1"/>
</dbReference>
<dbReference type="SUPFAM" id="SSF51717">
    <property type="entry name" value="Dihydropteroate synthetase-like"/>
    <property type="match status" value="1"/>
</dbReference>
<evidence type="ECO:0000313" key="11">
    <source>
        <dbReference type="Proteomes" id="UP000051373"/>
    </source>
</evidence>
<gene>
    <name evidence="7" type="primary">ispG</name>
    <name evidence="10" type="ORF">AMJ83_06020</name>
</gene>
<protein>
    <recommendedName>
        <fullName evidence="7">4-hydroxy-3-methylbut-2-en-1-yl diphosphate synthase (flavodoxin)</fullName>
        <ecNumber evidence="7">1.17.7.3</ecNumber>
    </recommendedName>
    <alternativeName>
        <fullName evidence="7">1-hydroxy-2-methyl-2-(E)-butenyl 4-diphosphate synthase</fullName>
    </alternativeName>
</protein>
<comment type="catalytic activity">
    <reaction evidence="7">
        <text>(2E)-4-hydroxy-3-methylbut-2-enyl diphosphate + oxidized [flavodoxin] + H2O + 2 H(+) = 2-C-methyl-D-erythritol 2,4-cyclic diphosphate + reduced [flavodoxin]</text>
        <dbReference type="Rhea" id="RHEA:43604"/>
        <dbReference type="Rhea" id="RHEA-COMP:10622"/>
        <dbReference type="Rhea" id="RHEA-COMP:10623"/>
        <dbReference type="ChEBI" id="CHEBI:15377"/>
        <dbReference type="ChEBI" id="CHEBI:15378"/>
        <dbReference type="ChEBI" id="CHEBI:57618"/>
        <dbReference type="ChEBI" id="CHEBI:58210"/>
        <dbReference type="ChEBI" id="CHEBI:58483"/>
        <dbReference type="ChEBI" id="CHEBI:128753"/>
        <dbReference type="EC" id="1.17.7.3"/>
    </reaction>
</comment>
<dbReference type="AlphaFoldDB" id="A0A0S8FSP2"/>
<dbReference type="Gene3D" id="3.30.413.10">
    <property type="entry name" value="Sulfite Reductase Hemoprotein, domain 1"/>
    <property type="match status" value="1"/>
</dbReference>
<dbReference type="EC" id="1.17.7.3" evidence="7"/>
<keyword evidence="2 7" id="KW-0479">Metal-binding</keyword>
<feature type="binding site" evidence="7">
    <location>
        <position position="266"/>
    </location>
    <ligand>
        <name>[4Fe-4S] cluster</name>
        <dbReference type="ChEBI" id="CHEBI:49883"/>
    </ligand>
</feature>
<dbReference type="HAMAP" id="MF_00159">
    <property type="entry name" value="IspG"/>
    <property type="match status" value="1"/>
</dbReference>